<protein>
    <submittedName>
        <fullName evidence="2">Uncharacterized protein</fullName>
    </submittedName>
</protein>
<reference evidence="2 3" key="1">
    <citation type="journal article" date="2015" name="Nat. Commun.">
        <title>Lucilia cuprina genome unlocks parasitic fly biology to underpin future interventions.</title>
        <authorList>
            <person name="Anstead C.A."/>
            <person name="Korhonen P.K."/>
            <person name="Young N.D."/>
            <person name="Hall R.S."/>
            <person name="Jex A.R."/>
            <person name="Murali S.C."/>
            <person name="Hughes D.S."/>
            <person name="Lee S.F."/>
            <person name="Perry T."/>
            <person name="Stroehlein A.J."/>
            <person name="Ansell B.R."/>
            <person name="Breugelmans B."/>
            <person name="Hofmann A."/>
            <person name="Qu J."/>
            <person name="Dugan S."/>
            <person name="Lee S.L."/>
            <person name="Chao H."/>
            <person name="Dinh H."/>
            <person name="Han Y."/>
            <person name="Doddapaneni H.V."/>
            <person name="Worley K.C."/>
            <person name="Muzny D.M."/>
            <person name="Ioannidis P."/>
            <person name="Waterhouse R.M."/>
            <person name="Zdobnov E.M."/>
            <person name="James P.J."/>
            <person name="Bagnall N.H."/>
            <person name="Kotze A.C."/>
            <person name="Gibbs R.A."/>
            <person name="Richards S."/>
            <person name="Batterham P."/>
            <person name="Gasser R.B."/>
        </authorList>
    </citation>
    <scope>NUCLEOTIDE SEQUENCE [LARGE SCALE GENOMIC DNA]</scope>
    <source>
        <strain evidence="2 3">LS</strain>
        <tissue evidence="2">Full body</tissue>
    </source>
</reference>
<dbReference type="AlphaFoldDB" id="A0A0L0CL12"/>
<keyword evidence="1" id="KW-0812">Transmembrane</keyword>
<comment type="caution">
    <text evidence="2">The sequence shown here is derived from an EMBL/GenBank/DDBJ whole genome shotgun (WGS) entry which is preliminary data.</text>
</comment>
<name>A0A0L0CL12_LUCCU</name>
<evidence type="ECO:0000313" key="3">
    <source>
        <dbReference type="Proteomes" id="UP000037069"/>
    </source>
</evidence>
<feature type="non-terminal residue" evidence="2">
    <location>
        <position position="1"/>
    </location>
</feature>
<dbReference type="EMBL" id="JRES01000338">
    <property type="protein sequence ID" value="KNC32159.1"/>
    <property type="molecule type" value="Genomic_DNA"/>
</dbReference>
<keyword evidence="3" id="KW-1185">Reference proteome</keyword>
<evidence type="ECO:0000313" key="2">
    <source>
        <dbReference type="EMBL" id="KNC32159.1"/>
    </source>
</evidence>
<keyword evidence="1" id="KW-0472">Membrane</keyword>
<accession>A0A0L0CL12</accession>
<proteinExistence type="predicted"/>
<gene>
    <name evidence="2" type="ORF">FF38_03497</name>
</gene>
<dbReference type="OMA" id="ARQRHCM"/>
<dbReference type="Proteomes" id="UP000037069">
    <property type="component" value="Unassembled WGS sequence"/>
</dbReference>
<dbReference type="OrthoDB" id="5841748at2759"/>
<evidence type="ECO:0000256" key="1">
    <source>
        <dbReference type="SAM" id="Phobius"/>
    </source>
</evidence>
<feature type="transmembrane region" description="Helical" evidence="1">
    <location>
        <begin position="32"/>
        <end position="53"/>
    </location>
</feature>
<sequence>REKMHQVLSYETAVRANNVSEYREYVTKRTCISLVVTIAFFTLISGYLLGNFVSERKNHIRMLLTKKAISSPPDDKSSQTIDITSTDYMNLQELHAYQKTKSKLLASAESLSKLLQRDESYRSTSLNTEIFNKYISCTQDVPPNTNIETSKFIEQLVDNTSARQRDCMRIIQVIIENSLITT</sequence>
<dbReference type="STRING" id="7375.A0A0L0CL12"/>
<keyword evidence="1" id="KW-1133">Transmembrane helix</keyword>
<organism evidence="2 3">
    <name type="scientific">Lucilia cuprina</name>
    <name type="common">Green bottle fly</name>
    <name type="synonym">Australian sheep blowfly</name>
    <dbReference type="NCBI Taxonomy" id="7375"/>
    <lineage>
        <taxon>Eukaryota</taxon>
        <taxon>Metazoa</taxon>
        <taxon>Ecdysozoa</taxon>
        <taxon>Arthropoda</taxon>
        <taxon>Hexapoda</taxon>
        <taxon>Insecta</taxon>
        <taxon>Pterygota</taxon>
        <taxon>Neoptera</taxon>
        <taxon>Endopterygota</taxon>
        <taxon>Diptera</taxon>
        <taxon>Brachycera</taxon>
        <taxon>Muscomorpha</taxon>
        <taxon>Oestroidea</taxon>
        <taxon>Calliphoridae</taxon>
        <taxon>Luciliinae</taxon>
        <taxon>Lucilia</taxon>
    </lineage>
</organism>